<dbReference type="InterPro" id="IPR036761">
    <property type="entry name" value="TTHA0802/YceI-like_sf"/>
</dbReference>
<dbReference type="AlphaFoldDB" id="A0A1X0NXE1"/>
<protein>
    <recommendedName>
        <fullName evidence="1">Lipid/polyisoprenoid-binding YceI-like domain-containing protein</fullName>
    </recommendedName>
</protein>
<organism evidence="2 3">
    <name type="scientific">Trypanosoma theileri</name>
    <dbReference type="NCBI Taxonomy" id="67003"/>
    <lineage>
        <taxon>Eukaryota</taxon>
        <taxon>Discoba</taxon>
        <taxon>Euglenozoa</taxon>
        <taxon>Kinetoplastea</taxon>
        <taxon>Metakinetoplastina</taxon>
        <taxon>Trypanosomatida</taxon>
        <taxon>Trypanosomatidae</taxon>
        <taxon>Trypanosoma</taxon>
    </lineage>
</organism>
<dbReference type="RefSeq" id="XP_028883209.1">
    <property type="nucleotide sequence ID" value="XM_029025363.1"/>
</dbReference>
<dbReference type="VEuPathDB" id="TriTrypDB:TM35_000131470"/>
<gene>
    <name evidence="2" type="ORF">TM35_000131470</name>
</gene>
<dbReference type="InterPro" id="IPR007372">
    <property type="entry name" value="Lipid/polyisoprenoid-bd_YceI"/>
</dbReference>
<dbReference type="OrthoDB" id="275678at2759"/>
<keyword evidence="3" id="KW-1185">Reference proteome</keyword>
<dbReference type="SUPFAM" id="SSF101874">
    <property type="entry name" value="YceI-like"/>
    <property type="match status" value="1"/>
</dbReference>
<dbReference type="GeneID" id="39985143"/>
<comment type="caution">
    <text evidence="2">The sequence shown here is derived from an EMBL/GenBank/DDBJ whole genome shotgun (WGS) entry which is preliminary data.</text>
</comment>
<evidence type="ECO:0000313" key="2">
    <source>
        <dbReference type="EMBL" id="ORC89143.1"/>
    </source>
</evidence>
<evidence type="ECO:0000313" key="3">
    <source>
        <dbReference type="Proteomes" id="UP000192257"/>
    </source>
</evidence>
<feature type="domain" description="Lipid/polyisoprenoid-binding YceI-like" evidence="1">
    <location>
        <begin position="60"/>
        <end position="179"/>
    </location>
</feature>
<name>A0A1X0NXE1_9TRYP</name>
<dbReference type="Proteomes" id="UP000192257">
    <property type="component" value="Unassembled WGS sequence"/>
</dbReference>
<dbReference type="EMBL" id="NBCO01000013">
    <property type="protein sequence ID" value="ORC89143.1"/>
    <property type="molecule type" value="Genomic_DNA"/>
</dbReference>
<dbReference type="Gene3D" id="2.40.128.110">
    <property type="entry name" value="Lipid/polyisoprenoid-binding, YceI-like"/>
    <property type="match status" value="1"/>
</dbReference>
<dbReference type="Pfam" id="PF04264">
    <property type="entry name" value="YceI"/>
    <property type="match status" value="1"/>
</dbReference>
<reference evidence="2 3" key="1">
    <citation type="submission" date="2017-03" db="EMBL/GenBank/DDBJ databases">
        <title>An alternative strategy for trypanosome survival in the mammalian bloodstream revealed through genome and transcriptome analysis of the ubiquitous bovine parasite Trypanosoma (Megatrypanum) theileri.</title>
        <authorList>
            <person name="Kelly S."/>
            <person name="Ivens A."/>
            <person name="Mott A."/>
            <person name="O'Neill E."/>
            <person name="Emms D."/>
            <person name="Macleod O."/>
            <person name="Voorheis P."/>
            <person name="Matthews J."/>
            <person name="Matthews K."/>
            <person name="Carrington M."/>
        </authorList>
    </citation>
    <scope>NUCLEOTIDE SEQUENCE [LARGE SCALE GENOMIC DNA]</scope>
    <source>
        <strain evidence="2">Edinburgh</strain>
    </source>
</reference>
<evidence type="ECO:0000259" key="1">
    <source>
        <dbReference type="Pfam" id="PF04264"/>
    </source>
</evidence>
<proteinExistence type="predicted"/>
<accession>A0A1X0NXE1</accession>
<sequence>MPNWGAEEKRVTNSKELRDVDMYVYTLPAGLLGTFIGRALRFRVGSFAYTVSTKDRALKSVEVDADSLQPQCEVDRRKFERVGLTASEMERVARRTSSYVLNAASFPRIVYTVEQQSEEDIAGKLQLRGETHPVQCSKVVEGPELIVRCPIDTRLFHVPLYSQLFGLLSVSPHVEVETRVPLKVLRL</sequence>